<feature type="domain" description="Anthranilate synthase component I N-terminal" evidence="13">
    <location>
        <begin position="419"/>
        <end position="562"/>
    </location>
</feature>
<proteinExistence type="inferred from homology"/>
<reference evidence="14 15" key="1">
    <citation type="journal article" date="2024" name="Commun. Biol.">
        <title>Comparative genomic analysis of thermophilic fungi reveals convergent evolutionary adaptations and gene losses.</title>
        <authorList>
            <person name="Steindorff A.S."/>
            <person name="Aguilar-Pontes M.V."/>
            <person name="Robinson A.J."/>
            <person name="Andreopoulos B."/>
            <person name="LaButti K."/>
            <person name="Kuo A."/>
            <person name="Mondo S."/>
            <person name="Riley R."/>
            <person name="Otillar R."/>
            <person name="Haridas S."/>
            <person name="Lipzen A."/>
            <person name="Grimwood J."/>
            <person name="Schmutz J."/>
            <person name="Clum A."/>
            <person name="Reid I.D."/>
            <person name="Moisan M.C."/>
            <person name="Butler G."/>
            <person name="Nguyen T.T.M."/>
            <person name="Dewar K."/>
            <person name="Conant G."/>
            <person name="Drula E."/>
            <person name="Henrissat B."/>
            <person name="Hansel C."/>
            <person name="Singer S."/>
            <person name="Hutchinson M.I."/>
            <person name="de Vries R.P."/>
            <person name="Natvig D.O."/>
            <person name="Powell A.J."/>
            <person name="Tsang A."/>
            <person name="Grigoriev I.V."/>
        </authorList>
    </citation>
    <scope>NUCLEOTIDE SEQUENCE [LARGE SCALE GENOMIC DNA]</scope>
    <source>
        <strain evidence="14 15">CBS 620.91</strain>
    </source>
</reference>
<dbReference type="InterPro" id="IPR029062">
    <property type="entry name" value="Class_I_gatase-like"/>
</dbReference>
<keyword evidence="6" id="KW-0289">Folate biosynthesis</keyword>
<gene>
    <name evidence="14" type="ORF">VTJ49DRAFT_5091</name>
</gene>
<feature type="compositionally biased region" description="Low complexity" evidence="10">
    <location>
        <begin position="78"/>
        <end position="104"/>
    </location>
</feature>
<dbReference type="CDD" id="cd01743">
    <property type="entry name" value="GATase1_Anthranilate_Synthase"/>
    <property type="match status" value="1"/>
</dbReference>
<dbReference type="SUPFAM" id="SSF52317">
    <property type="entry name" value="Class I glutamine amidotransferase-like"/>
    <property type="match status" value="1"/>
</dbReference>
<dbReference type="Gene3D" id="3.40.50.880">
    <property type="match status" value="1"/>
</dbReference>
<evidence type="ECO:0000256" key="3">
    <source>
        <dbReference type="ARBA" id="ARBA00005970"/>
    </source>
</evidence>
<dbReference type="SUPFAM" id="SSF56322">
    <property type="entry name" value="ADC synthase"/>
    <property type="match status" value="1"/>
</dbReference>
<evidence type="ECO:0000256" key="2">
    <source>
        <dbReference type="ARBA" id="ARBA00005009"/>
    </source>
</evidence>
<dbReference type="InterPro" id="IPR006221">
    <property type="entry name" value="TrpG/PapA_dom"/>
</dbReference>
<dbReference type="Pfam" id="PF04715">
    <property type="entry name" value="Anth_synt_I_N"/>
    <property type="match status" value="1"/>
</dbReference>
<evidence type="ECO:0000259" key="11">
    <source>
        <dbReference type="Pfam" id="PF00117"/>
    </source>
</evidence>
<comment type="similarity">
    <text evidence="3">In the C-terminal section; belongs to the anthranilate synthase component I family.</text>
</comment>
<dbReference type="InterPro" id="IPR019999">
    <property type="entry name" value="Anth_synth_I-like"/>
</dbReference>
<feature type="region of interest" description="Disordered" evidence="10">
    <location>
        <begin position="593"/>
        <end position="626"/>
    </location>
</feature>
<dbReference type="Proteomes" id="UP001583172">
    <property type="component" value="Unassembled WGS sequence"/>
</dbReference>
<feature type="domain" description="Chorismate-utilising enzyme C-terminal" evidence="12">
    <location>
        <begin position="854"/>
        <end position="965"/>
    </location>
</feature>
<evidence type="ECO:0000259" key="13">
    <source>
        <dbReference type="Pfam" id="PF04715"/>
    </source>
</evidence>
<accession>A0ABR3VM58</accession>
<dbReference type="NCBIfam" id="TIGR01823">
    <property type="entry name" value="PabB-fungal"/>
    <property type="match status" value="1"/>
</dbReference>
<comment type="caution">
    <text evidence="14">The sequence shown here is derived from an EMBL/GenBank/DDBJ whole genome shotgun (WGS) entry which is preliminary data.</text>
</comment>
<dbReference type="InterPro" id="IPR015890">
    <property type="entry name" value="Chorismate_C"/>
</dbReference>
<dbReference type="PROSITE" id="PS51273">
    <property type="entry name" value="GATASE_TYPE_1"/>
    <property type="match status" value="1"/>
</dbReference>
<protein>
    <recommendedName>
        <fullName evidence="4">aminodeoxychorismate synthase</fullName>
        <ecNumber evidence="4">2.6.1.85</ecNumber>
    </recommendedName>
    <alternativeName>
        <fullName evidence="8">Para-aminobenzoate synthase</fullName>
    </alternativeName>
    <alternativeName>
        <fullName evidence="9">p-aminobenzoic acid synthase</fullName>
    </alternativeName>
</protein>
<evidence type="ECO:0000256" key="9">
    <source>
        <dbReference type="ARBA" id="ARBA00031904"/>
    </source>
</evidence>
<feature type="domain" description="Chorismate-utilising enzyme C-terminal" evidence="12">
    <location>
        <begin position="626"/>
        <end position="821"/>
    </location>
</feature>
<comment type="catalytic activity">
    <reaction evidence="1">
        <text>chorismate + L-glutamine = 4-amino-4-deoxychorismate + L-glutamate</text>
        <dbReference type="Rhea" id="RHEA:11672"/>
        <dbReference type="ChEBI" id="CHEBI:29748"/>
        <dbReference type="ChEBI" id="CHEBI:29985"/>
        <dbReference type="ChEBI" id="CHEBI:58359"/>
        <dbReference type="ChEBI" id="CHEBI:58406"/>
        <dbReference type="EC" id="2.6.1.85"/>
    </reaction>
</comment>
<keyword evidence="7" id="KW-0315">Glutamine amidotransferase</keyword>
<dbReference type="InterPro" id="IPR005801">
    <property type="entry name" value="ADC_synthase"/>
</dbReference>
<dbReference type="InterPro" id="IPR006805">
    <property type="entry name" value="Anth_synth_I_N"/>
</dbReference>
<evidence type="ECO:0000259" key="12">
    <source>
        <dbReference type="Pfam" id="PF00425"/>
    </source>
</evidence>
<keyword evidence="15" id="KW-1185">Reference proteome</keyword>
<evidence type="ECO:0000313" key="15">
    <source>
        <dbReference type="Proteomes" id="UP001583172"/>
    </source>
</evidence>
<name>A0ABR3VM58_HUMIN</name>
<feature type="region of interest" description="Disordered" evidence="10">
    <location>
        <begin position="52"/>
        <end position="141"/>
    </location>
</feature>
<dbReference type="PANTHER" id="PTHR11236:SF18">
    <property type="entry name" value="AMINODEOXYCHORISMATE SYNTHASE"/>
    <property type="match status" value="1"/>
</dbReference>
<feature type="compositionally biased region" description="Basic and acidic residues" evidence="10">
    <location>
        <begin position="599"/>
        <end position="608"/>
    </location>
</feature>
<dbReference type="InterPro" id="IPR010117">
    <property type="entry name" value="PabB_fungal"/>
</dbReference>
<dbReference type="EMBL" id="JAZGSY010000041">
    <property type="protein sequence ID" value="KAL1842485.1"/>
    <property type="molecule type" value="Genomic_DNA"/>
</dbReference>
<evidence type="ECO:0000256" key="8">
    <source>
        <dbReference type="ARBA" id="ARBA00031329"/>
    </source>
</evidence>
<evidence type="ECO:0000256" key="5">
    <source>
        <dbReference type="ARBA" id="ARBA00022679"/>
    </source>
</evidence>
<dbReference type="Pfam" id="PF00425">
    <property type="entry name" value="Chorismate_bind"/>
    <property type="match status" value="2"/>
</dbReference>
<evidence type="ECO:0000256" key="6">
    <source>
        <dbReference type="ARBA" id="ARBA00022909"/>
    </source>
</evidence>
<dbReference type="InterPro" id="IPR017926">
    <property type="entry name" value="GATASE"/>
</dbReference>
<evidence type="ECO:0000313" key="14">
    <source>
        <dbReference type="EMBL" id="KAL1842485.1"/>
    </source>
</evidence>
<sequence length="980" mass="106413">MQPRPRILFLDAYDSFSNNITSLLTTLLDADVFVLPIDDPLLCEVEAVKENQNGHHHHNGNGSHHQQNNGSTTHGVITNGATVNGNGSVNGNGLVNGSTNGTVNDTANGTLNESINGSRPASANNSLPINGSASNGPLNGSLSSKFTPSLSRLRTELSHYDALVCGPGPGHPDHDADVGAMRLVWQLADNDLLPVLGVCLGFQSLVAACGGRVGRLRRGLHGMVREVVHRGRKVTAEEGEGDVFRGVGRFKATLYHSLCGDVGQAEIAQADWEEGEAKWRSLGKCPDLIPLAWVEEEHGEDGLGETERILMAVKHRTKPFWGVQYHPESVCTEQEGNKVILNWFREAQRWNEKSGRVPVRDGHALARAARKPSLLSQLVAVSPGAQRKWWETLGANPTLRSLTVPLPPGVQVPDIVDAVEGHSVERIVLDSANAAPAASRADVRGRYSIIATCLDEALRVEHHVGDAYATVTASAAGLSDKVPLVAYDGVWGLVAALHEARRVPAEGEEDTPFIGGFMGYVTYEQGLHDIGIPLEQPRPHRRPDVSLSWVTKSIVVDHLQGVIHVQQLNAEGEEEEMTTDGWLDKTASVLRSLGGSTRSLRDTPELAPRKNRHHPPRLSIQPPKPDEYETKVRICQEYIAAGESYELCLTDQTTITRPVSDLVLRTSSASPPPLKKRKQQQQKQQDSSWTLFKTLRHRQPAPFASYLRLGGATLVSASPERFLTYDRAGLCSMRPMKGTVRKALPEVADGITTAATLEQAERILHVPKEEAENLMIVDLVRHDLHGVCGAGRVKVPELLKVEEYRSVFQMITVVEGLLPDTPADAVPPAAAGAANGERNGQNGHAKPVGLVARYTGLDVLAASLPPGSMTGAPKKRSCEILREIEGRNHERSLYSGVVGYMCATGRGDWSVTIRSLFRWDDELVRVVDKDEEGTEKTHEVWRIGAGGAVTILSTPEGEREEMFTKLSGPLRGAFGEGVCL</sequence>
<feature type="region of interest" description="Disordered" evidence="10">
    <location>
        <begin position="664"/>
        <end position="687"/>
    </location>
</feature>
<evidence type="ECO:0000256" key="1">
    <source>
        <dbReference type="ARBA" id="ARBA00001000"/>
    </source>
</evidence>
<evidence type="ECO:0000256" key="4">
    <source>
        <dbReference type="ARBA" id="ARBA00013139"/>
    </source>
</evidence>
<feature type="compositionally biased region" description="Polar residues" evidence="10">
    <location>
        <begin position="105"/>
        <end position="141"/>
    </location>
</feature>
<evidence type="ECO:0000256" key="10">
    <source>
        <dbReference type="SAM" id="MobiDB-lite"/>
    </source>
</evidence>
<feature type="domain" description="Glutamine amidotransferase" evidence="11">
    <location>
        <begin position="156"/>
        <end position="270"/>
    </location>
</feature>
<feature type="compositionally biased region" description="Low complexity" evidence="10">
    <location>
        <begin position="60"/>
        <end position="71"/>
    </location>
</feature>
<organism evidence="14 15">
    <name type="scientific">Humicola insolens</name>
    <name type="common">Soft-rot fungus</name>
    <dbReference type="NCBI Taxonomy" id="85995"/>
    <lineage>
        <taxon>Eukaryota</taxon>
        <taxon>Fungi</taxon>
        <taxon>Dikarya</taxon>
        <taxon>Ascomycota</taxon>
        <taxon>Pezizomycotina</taxon>
        <taxon>Sordariomycetes</taxon>
        <taxon>Sordariomycetidae</taxon>
        <taxon>Sordariales</taxon>
        <taxon>Chaetomiaceae</taxon>
        <taxon>Mycothermus</taxon>
    </lineage>
</organism>
<dbReference type="Gene3D" id="3.60.120.10">
    <property type="entry name" value="Anthranilate synthase"/>
    <property type="match status" value="1"/>
</dbReference>
<dbReference type="EC" id="2.6.1.85" evidence="4"/>
<evidence type="ECO:0000256" key="7">
    <source>
        <dbReference type="ARBA" id="ARBA00022962"/>
    </source>
</evidence>
<feature type="domain" description="Glutamine amidotransferase" evidence="11">
    <location>
        <begin position="308"/>
        <end position="337"/>
    </location>
</feature>
<dbReference type="PANTHER" id="PTHR11236">
    <property type="entry name" value="AMINOBENZOATE/ANTHRANILATE SYNTHASE"/>
    <property type="match status" value="1"/>
</dbReference>
<keyword evidence="5" id="KW-0808">Transferase</keyword>
<dbReference type="Pfam" id="PF00117">
    <property type="entry name" value="GATase"/>
    <property type="match status" value="2"/>
</dbReference>
<comment type="pathway">
    <text evidence="2">Cofactor biosynthesis; tetrahydrofolate biosynthesis; 4-aminobenzoate from chorismate: step 1/2.</text>
</comment>